<protein>
    <submittedName>
        <fullName evidence="9">ComEC/Rec2-related protein</fullName>
    </submittedName>
</protein>
<dbReference type="InterPro" id="IPR025405">
    <property type="entry name" value="DUF4131"/>
</dbReference>
<evidence type="ECO:0000256" key="5">
    <source>
        <dbReference type="ARBA" id="ARBA00023136"/>
    </source>
</evidence>
<feature type="transmembrane region" description="Helical" evidence="6">
    <location>
        <begin position="42"/>
        <end position="64"/>
    </location>
</feature>
<evidence type="ECO:0000256" key="1">
    <source>
        <dbReference type="ARBA" id="ARBA00004651"/>
    </source>
</evidence>
<dbReference type="InterPro" id="IPR004477">
    <property type="entry name" value="ComEC_N"/>
</dbReference>
<dbReference type="GO" id="GO:0005886">
    <property type="term" value="C:plasma membrane"/>
    <property type="evidence" value="ECO:0007669"/>
    <property type="project" value="UniProtKB-SubCell"/>
</dbReference>
<dbReference type="PANTHER" id="PTHR30619">
    <property type="entry name" value="DNA INTERNALIZATION/COMPETENCE PROTEIN COMEC/REC2"/>
    <property type="match status" value="1"/>
</dbReference>
<comment type="subcellular location">
    <subcellularLocation>
        <location evidence="1">Cell membrane</location>
        <topology evidence="1">Multi-pass membrane protein</topology>
    </subcellularLocation>
</comment>
<feature type="transmembrane region" description="Helical" evidence="6">
    <location>
        <begin position="246"/>
        <end position="265"/>
    </location>
</feature>
<keyword evidence="4 6" id="KW-1133">Transmembrane helix</keyword>
<dbReference type="InterPro" id="IPR052159">
    <property type="entry name" value="Competence_DNA_uptake"/>
</dbReference>
<evidence type="ECO:0000256" key="2">
    <source>
        <dbReference type="ARBA" id="ARBA00022475"/>
    </source>
</evidence>
<dbReference type="RefSeq" id="WP_004288401.1">
    <property type="nucleotide sequence ID" value="NZ_CABKNQ010000020.1"/>
</dbReference>
<feature type="transmembrane region" description="Helical" evidence="6">
    <location>
        <begin position="15"/>
        <end position="35"/>
    </location>
</feature>
<name>A0A380Z6M3_9BACE</name>
<evidence type="ECO:0000256" key="3">
    <source>
        <dbReference type="ARBA" id="ARBA00022692"/>
    </source>
</evidence>
<feature type="domain" description="DUF4131" evidence="8">
    <location>
        <begin position="17"/>
        <end position="178"/>
    </location>
</feature>
<accession>A0A380Z6M3</accession>
<dbReference type="Pfam" id="PF13567">
    <property type="entry name" value="DUF4131"/>
    <property type="match status" value="1"/>
</dbReference>
<evidence type="ECO:0000256" key="4">
    <source>
        <dbReference type="ARBA" id="ARBA00022989"/>
    </source>
</evidence>
<sequence length="684" mass="76116">MPLAGGIVYGDKYPYILPVGLWVAGALLLIGAYILSRRYYVLCRFYGVVVFFSLFVLGGALVSLQLKQAEYQFPDTETLSVYQVSLAAKPEIKANSILFRAVLKGEVRDDTLLHTSSEKVFLFYFPKDSAADSLKRGDELLVRTRLSAPVSNGNPDEFDYARYLLRKGVCGTAYVHAGRWRVIGCDSSSTFRQQALDCRDMVAGLYRDMGLQGDELAVLSALTVGDKEELSEHIIETYSVAGASHVLALSGLHIGFISALLLFFLSPLWNRWRGLKPLLLLMVIVFLWGFAFLTGLSPSVIRAVIMCSFWLLSTLFSACGKMALNTLGATAFLMLLFKPVWLFDVGFQLSFSAVAAILLLQPGLYGLVSVKNTVLRKIWGLATVSVAAQVGTAPLVMFYFSRFSTHFLLTNLWVIPLVSLIVYAAVVLLVLTPFPGLQQVVADMVEGLVRVQNLSLRWIEQLPWASIDHVWVDMWDVVLFYFCLLLVCRVWARRTALNVYIALSGLLLGAAYHSYSFVADAPRRSIVFYNVRGCPSVHCLADNSRSWLVCADSLSDTSYLQRALSPYWNRLHLECPAVIAGDYSAPDISVRNRIVFYAGKRICLLCDDRWRNKVSGATVTIDYLHVSQGYKGSIREFVSLFDVGTVVADSSLSGYYRNRLIDDCISLGIPYLLLSEKGSVRILL</sequence>
<reference evidence="9 10" key="1">
    <citation type="submission" date="2018-06" db="EMBL/GenBank/DDBJ databases">
        <authorList>
            <consortium name="Pathogen Informatics"/>
            <person name="Doyle S."/>
        </authorList>
    </citation>
    <scope>NUCLEOTIDE SEQUENCE [LARGE SCALE GENOMIC DNA]</scope>
    <source>
        <strain evidence="9 10">NCTC11155</strain>
    </source>
</reference>
<keyword evidence="5 6" id="KW-0472">Membrane</keyword>
<feature type="transmembrane region" description="Helical" evidence="6">
    <location>
        <begin position="474"/>
        <end position="492"/>
    </location>
</feature>
<dbReference type="EMBL" id="UFSX01000002">
    <property type="protein sequence ID" value="SUV42709.1"/>
    <property type="molecule type" value="Genomic_DNA"/>
</dbReference>
<keyword evidence="3 6" id="KW-0812">Transmembrane</keyword>
<evidence type="ECO:0000313" key="10">
    <source>
        <dbReference type="Proteomes" id="UP000254424"/>
    </source>
</evidence>
<dbReference type="OrthoDB" id="9761531at2"/>
<evidence type="ECO:0000256" key="6">
    <source>
        <dbReference type="SAM" id="Phobius"/>
    </source>
</evidence>
<keyword evidence="2" id="KW-1003">Cell membrane</keyword>
<proteinExistence type="predicted"/>
<evidence type="ECO:0000259" key="8">
    <source>
        <dbReference type="Pfam" id="PF13567"/>
    </source>
</evidence>
<dbReference type="NCBIfam" id="TIGR00360">
    <property type="entry name" value="ComEC_N-term"/>
    <property type="match status" value="1"/>
</dbReference>
<evidence type="ECO:0000259" key="7">
    <source>
        <dbReference type="Pfam" id="PF03772"/>
    </source>
</evidence>
<evidence type="ECO:0000313" key="9">
    <source>
        <dbReference type="EMBL" id="SUV42709.1"/>
    </source>
</evidence>
<feature type="transmembrane region" description="Helical" evidence="6">
    <location>
        <begin position="277"/>
        <end position="294"/>
    </location>
</feature>
<feature type="transmembrane region" description="Helical" evidence="6">
    <location>
        <begin position="412"/>
        <end position="434"/>
    </location>
</feature>
<dbReference type="GeneID" id="93068848"/>
<dbReference type="Pfam" id="PF03772">
    <property type="entry name" value="Competence"/>
    <property type="match status" value="1"/>
</dbReference>
<feature type="transmembrane region" description="Helical" evidence="6">
    <location>
        <begin position="499"/>
        <end position="518"/>
    </location>
</feature>
<gene>
    <name evidence="9" type="ORF">NCTC11155_02083</name>
</gene>
<dbReference type="STRING" id="483216.BACEGG_00136"/>
<dbReference type="Proteomes" id="UP000254424">
    <property type="component" value="Unassembled WGS sequence"/>
</dbReference>
<dbReference type="PANTHER" id="PTHR30619:SF1">
    <property type="entry name" value="RECOMBINATION PROTEIN 2"/>
    <property type="match status" value="1"/>
</dbReference>
<feature type="domain" description="ComEC/Rec2-related protein" evidence="7">
    <location>
        <begin position="222"/>
        <end position="494"/>
    </location>
</feature>
<organism evidence="9 10">
    <name type="scientific">Bacteroides eggerthii</name>
    <dbReference type="NCBI Taxonomy" id="28111"/>
    <lineage>
        <taxon>Bacteria</taxon>
        <taxon>Pseudomonadati</taxon>
        <taxon>Bacteroidota</taxon>
        <taxon>Bacteroidia</taxon>
        <taxon>Bacteroidales</taxon>
        <taxon>Bacteroidaceae</taxon>
        <taxon>Bacteroides</taxon>
    </lineage>
</organism>
<feature type="transmembrane region" description="Helical" evidence="6">
    <location>
        <begin position="378"/>
        <end position="400"/>
    </location>
</feature>
<dbReference type="AlphaFoldDB" id="A0A380Z6M3"/>